<keyword evidence="1 4" id="KW-0808">Transferase</keyword>
<dbReference type="Pfam" id="PF00912">
    <property type="entry name" value="Transgly"/>
    <property type="match status" value="1"/>
</dbReference>
<dbReference type="InterPro" id="IPR036950">
    <property type="entry name" value="PBP_transglycosylase"/>
</dbReference>
<dbReference type="InterPro" id="IPR050396">
    <property type="entry name" value="Glycosyltr_51/Transpeptidase"/>
</dbReference>
<dbReference type="GO" id="GO:0016757">
    <property type="term" value="F:glycosyltransferase activity"/>
    <property type="evidence" value="ECO:0007669"/>
    <property type="project" value="UniProtKB-KW"/>
</dbReference>
<keyword evidence="2" id="KW-0472">Membrane</keyword>
<dbReference type="InterPro" id="IPR023346">
    <property type="entry name" value="Lysozyme-like_dom_sf"/>
</dbReference>
<keyword evidence="2" id="KW-0812">Transmembrane</keyword>
<dbReference type="PANTHER" id="PTHR32282:SF33">
    <property type="entry name" value="PEPTIDOGLYCAN GLYCOSYLTRANSFERASE"/>
    <property type="match status" value="1"/>
</dbReference>
<keyword evidence="5" id="KW-1185">Reference proteome</keyword>
<accession>A0ABV9Q4Q1</accession>
<gene>
    <name evidence="4" type="ORF">ACFO8Q_09680</name>
</gene>
<keyword evidence="2" id="KW-1133">Transmembrane helix</keyword>
<dbReference type="InterPro" id="IPR001264">
    <property type="entry name" value="Glyco_trans_51"/>
</dbReference>
<proteinExistence type="predicted"/>
<keyword evidence="4" id="KW-0328">Glycosyltransferase</keyword>
<comment type="caution">
    <text evidence="4">The sequence shown here is derived from an EMBL/GenBank/DDBJ whole genome shotgun (WGS) entry which is preliminary data.</text>
</comment>
<dbReference type="SUPFAM" id="SSF53955">
    <property type="entry name" value="Lysozyme-like"/>
    <property type="match status" value="1"/>
</dbReference>
<evidence type="ECO:0000313" key="4">
    <source>
        <dbReference type="EMBL" id="MFC4767630.1"/>
    </source>
</evidence>
<dbReference type="Gene3D" id="1.10.3810.10">
    <property type="entry name" value="Biosynthetic peptidoglycan transglycosylase-like"/>
    <property type="match status" value="1"/>
</dbReference>
<sequence length="248" mass="28245">MEKINQDKGLGSDMWWKRLLRIVIVLGGFWMVFNLFFSTIYPIATYVREDVKEKVAQNGGKYLSIKEIPIEFQLAVISTEDRRFYSHPGFDLRGIGRALYVNLEQGPSQGGSTITQQLIRNTILRQERSVERKAKELALAFALETQMSKREILELYLNAIYFGDGAYGAEQAAQTYFGKPLAELSYPEWTLLAGLPNAPSAYNPYVAYDLAKKRQREVLMNLVETKRLTEKEALDYLEAPLHFAKSGG</sequence>
<organism evidence="4 5">
    <name type="scientific">Effusibacillus consociatus</name>
    <dbReference type="NCBI Taxonomy" id="1117041"/>
    <lineage>
        <taxon>Bacteria</taxon>
        <taxon>Bacillati</taxon>
        <taxon>Bacillota</taxon>
        <taxon>Bacilli</taxon>
        <taxon>Bacillales</taxon>
        <taxon>Alicyclobacillaceae</taxon>
        <taxon>Effusibacillus</taxon>
    </lineage>
</organism>
<feature type="transmembrane region" description="Helical" evidence="2">
    <location>
        <begin position="20"/>
        <end position="44"/>
    </location>
</feature>
<feature type="domain" description="Glycosyl transferase family 51" evidence="3">
    <location>
        <begin position="57"/>
        <end position="221"/>
    </location>
</feature>
<dbReference type="EMBL" id="JBHSHC010000080">
    <property type="protein sequence ID" value="MFC4767630.1"/>
    <property type="molecule type" value="Genomic_DNA"/>
</dbReference>
<protein>
    <submittedName>
        <fullName evidence="4">Transglycosylase domain-containing protein</fullName>
        <ecNumber evidence="4">2.4.-.-</ecNumber>
    </submittedName>
</protein>
<dbReference type="EC" id="2.4.-.-" evidence="4"/>
<evidence type="ECO:0000259" key="3">
    <source>
        <dbReference type="Pfam" id="PF00912"/>
    </source>
</evidence>
<evidence type="ECO:0000256" key="2">
    <source>
        <dbReference type="SAM" id="Phobius"/>
    </source>
</evidence>
<dbReference type="Proteomes" id="UP001596002">
    <property type="component" value="Unassembled WGS sequence"/>
</dbReference>
<evidence type="ECO:0000256" key="1">
    <source>
        <dbReference type="ARBA" id="ARBA00022679"/>
    </source>
</evidence>
<dbReference type="PANTHER" id="PTHR32282">
    <property type="entry name" value="BINDING PROTEIN TRANSPEPTIDASE, PUTATIVE-RELATED"/>
    <property type="match status" value="1"/>
</dbReference>
<name>A0ABV9Q4Q1_9BACL</name>
<evidence type="ECO:0000313" key="5">
    <source>
        <dbReference type="Proteomes" id="UP001596002"/>
    </source>
</evidence>
<reference evidence="5" key="1">
    <citation type="journal article" date="2019" name="Int. J. Syst. Evol. Microbiol.">
        <title>The Global Catalogue of Microorganisms (GCM) 10K type strain sequencing project: providing services to taxonomists for standard genome sequencing and annotation.</title>
        <authorList>
            <consortium name="The Broad Institute Genomics Platform"/>
            <consortium name="The Broad Institute Genome Sequencing Center for Infectious Disease"/>
            <person name="Wu L."/>
            <person name="Ma J."/>
        </authorList>
    </citation>
    <scope>NUCLEOTIDE SEQUENCE [LARGE SCALE GENOMIC DNA]</scope>
    <source>
        <strain evidence="5">WYCCWR 12678</strain>
    </source>
</reference>